<comment type="caution">
    <text evidence="2">The sequence shown here is derived from an EMBL/GenBank/DDBJ whole genome shotgun (WGS) entry which is preliminary data.</text>
</comment>
<dbReference type="Proteomes" id="UP001338125">
    <property type="component" value="Unassembled WGS sequence"/>
</dbReference>
<protein>
    <submittedName>
        <fullName evidence="2">Uncharacterized protein</fullName>
    </submittedName>
</protein>
<name>A0ABR0T2F3_9HYPO</name>
<sequence>MSTTTLGEALTRELPTVDSSSIKPGGNTTIRESVAVDDWVKWDEFNYQTLFNMYGNLLSLPWPDPPELNPIQPYDLEAVNEHTFEDILVKFIFPTINTALQVVGDPESGTFHIGRGTRCQNDKLRPDWSLVSGARRNDQTTYINLLPGDSKVHCKWSPELKRKNFNEWAKPVRQIATYMAWWSCRYGFIITEANLVLFRIARELVGGGLGSSRPRRHTSVHYRMASADSDISMLTESLSLGGMDFEDDDAATWEYLPPQYVAIPWTRHGNGQLTAQMALFYLSLMATGDRFIASRYPALDSWARRDNHYIHNTSGRRTSRLPQGAVVEEPEQITGHSSIRNVDGSGYDTPRP</sequence>
<evidence type="ECO:0000313" key="2">
    <source>
        <dbReference type="EMBL" id="KAK5998419.1"/>
    </source>
</evidence>
<accession>A0ABR0T2F3</accession>
<dbReference type="EMBL" id="JAVFKD010000001">
    <property type="protein sequence ID" value="KAK5998419.1"/>
    <property type="molecule type" value="Genomic_DNA"/>
</dbReference>
<feature type="region of interest" description="Disordered" evidence="1">
    <location>
        <begin position="312"/>
        <end position="352"/>
    </location>
</feature>
<evidence type="ECO:0000256" key="1">
    <source>
        <dbReference type="SAM" id="MobiDB-lite"/>
    </source>
</evidence>
<organism evidence="2 3">
    <name type="scientific">Cladobotryum mycophilum</name>
    <dbReference type="NCBI Taxonomy" id="491253"/>
    <lineage>
        <taxon>Eukaryota</taxon>
        <taxon>Fungi</taxon>
        <taxon>Dikarya</taxon>
        <taxon>Ascomycota</taxon>
        <taxon>Pezizomycotina</taxon>
        <taxon>Sordariomycetes</taxon>
        <taxon>Hypocreomycetidae</taxon>
        <taxon>Hypocreales</taxon>
        <taxon>Hypocreaceae</taxon>
        <taxon>Cladobotryum</taxon>
    </lineage>
</organism>
<proteinExistence type="predicted"/>
<evidence type="ECO:0000313" key="3">
    <source>
        <dbReference type="Proteomes" id="UP001338125"/>
    </source>
</evidence>
<gene>
    <name evidence="2" type="ORF">PT974_00798</name>
</gene>
<keyword evidence="3" id="KW-1185">Reference proteome</keyword>
<reference evidence="2 3" key="1">
    <citation type="submission" date="2024-01" db="EMBL/GenBank/DDBJ databases">
        <title>Complete genome of Cladobotryum mycophilum ATHUM6906.</title>
        <authorList>
            <person name="Christinaki A.C."/>
            <person name="Myridakis A.I."/>
            <person name="Kouvelis V.N."/>
        </authorList>
    </citation>
    <scope>NUCLEOTIDE SEQUENCE [LARGE SCALE GENOMIC DNA]</scope>
    <source>
        <strain evidence="2 3">ATHUM6906</strain>
    </source>
</reference>